<dbReference type="InterPro" id="IPR036312">
    <property type="entry name" value="Bifun_inhib/LTP/seed_sf"/>
</dbReference>
<dbReference type="Gene3D" id="1.10.110.10">
    <property type="entry name" value="Plant lipid-transfer and hydrophobic proteins"/>
    <property type="match status" value="1"/>
</dbReference>
<evidence type="ECO:0000259" key="2">
    <source>
        <dbReference type="SMART" id="SM00499"/>
    </source>
</evidence>
<accession>A0A7J7DJ57</accession>
<dbReference type="PANTHER" id="PTHR33122">
    <property type="entry name" value="LIPID BINDING PROTEIN-RELATED"/>
    <property type="match status" value="1"/>
</dbReference>
<feature type="signal peptide" evidence="1">
    <location>
        <begin position="1"/>
        <end position="20"/>
    </location>
</feature>
<evidence type="ECO:0000313" key="4">
    <source>
        <dbReference type="Proteomes" id="UP000593562"/>
    </source>
</evidence>
<reference evidence="3 4" key="1">
    <citation type="journal article" date="2020" name="Nat. Commun.">
        <title>Genome of Tripterygium wilfordii and identification of cytochrome P450 involved in triptolide biosynthesis.</title>
        <authorList>
            <person name="Tu L."/>
            <person name="Su P."/>
            <person name="Zhang Z."/>
            <person name="Gao L."/>
            <person name="Wang J."/>
            <person name="Hu T."/>
            <person name="Zhou J."/>
            <person name="Zhang Y."/>
            <person name="Zhao Y."/>
            <person name="Liu Y."/>
            <person name="Song Y."/>
            <person name="Tong Y."/>
            <person name="Lu Y."/>
            <person name="Yang J."/>
            <person name="Xu C."/>
            <person name="Jia M."/>
            <person name="Peters R.J."/>
            <person name="Huang L."/>
            <person name="Gao W."/>
        </authorList>
    </citation>
    <scope>NUCLEOTIDE SEQUENCE [LARGE SCALE GENOMIC DNA]</scope>
    <source>
        <strain evidence="4">cv. XIE 37</strain>
        <tissue evidence="3">Leaf</tissue>
    </source>
</reference>
<sequence>MARKAALFVLMLVLVTVCEGGNAPFVVCNMTYDGLMSCKPAITKGSTQEPTKECCQAIKGADLKCLCGYKNDPILVQLGIDPALAFALPGKCKVSLPPNC</sequence>
<dbReference type="InterPro" id="IPR016140">
    <property type="entry name" value="Bifunc_inhib/LTP/seed_store"/>
</dbReference>
<keyword evidence="4" id="KW-1185">Reference proteome</keyword>
<dbReference type="SMART" id="SM00499">
    <property type="entry name" value="AAI"/>
    <property type="match status" value="1"/>
</dbReference>
<gene>
    <name evidence="3" type="ORF">HS088_TW06G00434</name>
</gene>
<dbReference type="InterPro" id="IPR044741">
    <property type="entry name" value="NsLTP-like"/>
</dbReference>
<dbReference type="GO" id="GO:0005504">
    <property type="term" value="F:fatty acid binding"/>
    <property type="evidence" value="ECO:0007669"/>
    <property type="project" value="InterPro"/>
</dbReference>
<feature type="domain" description="Bifunctional inhibitor/plant lipid transfer protein/seed storage helical" evidence="2">
    <location>
        <begin position="28"/>
        <end position="100"/>
    </location>
</feature>
<evidence type="ECO:0000256" key="1">
    <source>
        <dbReference type="SAM" id="SignalP"/>
    </source>
</evidence>
<keyword evidence="1" id="KW-0732">Signal</keyword>
<name>A0A7J7DJ57_TRIWF</name>
<proteinExistence type="predicted"/>
<dbReference type="AlphaFoldDB" id="A0A7J7DJ57"/>
<protein>
    <submittedName>
        <fullName evidence="3">Putative lipid-transfer protein DIR1</fullName>
    </submittedName>
</protein>
<dbReference type="CDD" id="cd04660">
    <property type="entry name" value="nsLTP_like"/>
    <property type="match status" value="1"/>
</dbReference>
<dbReference type="InParanoid" id="A0A7J7DJ57"/>
<organism evidence="3 4">
    <name type="scientific">Tripterygium wilfordii</name>
    <name type="common">Thunder God vine</name>
    <dbReference type="NCBI Taxonomy" id="458696"/>
    <lineage>
        <taxon>Eukaryota</taxon>
        <taxon>Viridiplantae</taxon>
        <taxon>Streptophyta</taxon>
        <taxon>Embryophyta</taxon>
        <taxon>Tracheophyta</taxon>
        <taxon>Spermatophyta</taxon>
        <taxon>Magnoliopsida</taxon>
        <taxon>eudicotyledons</taxon>
        <taxon>Gunneridae</taxon>
        <taxon>Pentapetalae</taxon>
        <taxon>rosids</taxon>
        <taxon>fabids</taxon>
        <taxon>Celastrales</taxon>
        <taxon>Celastraceae</taxon>
        <taxon>Tripterygium</taxon>
    </lineage>
</organism>
<evidence type="ECO:0000313" key="3">
    <source>
        <dbReference type="EMBL" id="KAF5746264.1"/>
    </source>
</evidence>
<dbReference type="Proteomes" id="UP000593562">
    <property type="component" value="Unassembled WGS sequence"/>
</dbReference>
<dbReference type="FunCoup" id="A0A7J7DJ57">
    <property type="interactions" value="295"/>
</dbReference>
<comment type="caution">
    <text evidence="3">The sequence shown here is derived from an EMBL/GenBank/DDBJ whole genome shotgun (WGS) entry which is preliminary data.</text>
</comment>
<dbReference type="GO" id="GO:0009627">
    <property type="term" value="P:systemic acquired resistance"/>
    <property type="evidence" value="ECO:0007669"/>
    <property type="project" value="InterPro"/>
</dbReference>
<dbReference type="PANTHER" id="PTHR33122:SF60">
    <property type="entry name" value="LIPID-TRANSFER PROTEIN DIR1-RELATED"/>
    <property type="match status" value="1"/>
</dbReference>
<dbReference type="Pfam" id="PF14368">
    <property type="entry name" value="LTP_2"/>
    <property type="match status" value="1"/>
</dbReference>
<dbReference type="InterPro" id="IPR039265">
    <property type="entry name" value="DIR1-like"/>
</dbReference>
<dbReference type="SUPFAM" id="SSF47699">
    <property type="entry name" value="Bifunctional inhibitor/lipid-transfer protein/seed storage 2S albumin"/>
    <property type="match status" value="1"/>
</dbReference>
<feature type="chain" id="PRO_5029672577" evidence="1">
    <location>
        <begin position="21"/>
        <end position="100"/>
    </location>
</feature>
<dbReference type="EMBL" id="JAAARO010000006">
    <property type="protein sequence ID" value="KAF5746264.1"/>
    <property type="molecule type" value="Genomic_DNA"/>
</dbReference>